<reference evidence="1 2" key="2">
    <citation type="journal article" date="2002" name="Nucleic Acids Res.">
        <title>Genome sequence of Oceanobacillus iheyensis isolated from the Iheya Ridge and its unexpected adaptive capabilities to extreme environments.</title>
        <authorList>
            <person name="Takami H."/>
            <person name="Takaki Y."/>
            <person name="Uchiyama I."/>
        </authorList>
    </citation>
    <scope>NUCLEOTIDE SEQUENCE [LARGE SCALE GENOMIC DNA]</scope>
    <source>
        <strain evidence="2">DSM 14371 / CIP 107618 / JCM 11309 / KCTC 3954 / HTE831</strain>
    </source>
</reference>
<name>Q8ESB6_OCEIH</name>
<dbReference type="KEGG" id="oih:OB0725"/>
<proteinExistence type="predicted"/>
<dbReference type="CDD" id="cd01745">
    <property type="entry name" value="GATase1_2"/>
    <property type="match status" value="1"/>
</dbReference>
<dbReference type="InterPro" id="IPR029062">
    <property type="entry name" value="Class_I_gatase-like"/>
</dbReference>
<dbReference type="SUPFAM" id="SSF52317">
    <property type="entry name" value="Class I glutamine amidotransferase-like"/>
    <property type="match status" value="1"/>
</dbReference>
<dbReference type="GO" id="GO:0033969">
    <property type="term" value="F:gamma-glutamyl-gamma-aminobutyrate hydrolase activity"/>
    <property type="evidence" value="ECO:0007669"/>
    <property type="project" value="TreeGrafter"/>
</dbReference>
<dbReference type="HOGENOM" id="CLU_030756_2_1_9"/>
<dbReference type="STRING" id="221109.gene:10732946"/>
<evidence type="ECO:0000313" key="1">
    <source>
        <dbReference type="EMBL" id="BAC12681.1"/>
    </source>
</evidence>
<dbReference type="EMBL" id="BA000028">
    <property type="protein sequence ID" value="BAC12681.1"/>
    <property type="molecule type" value="Genomic_DNA"/>
</dbReference>
<dbReference type="GO" id="GO:0006598">
    <property type="term" value="P:polyamine catabolic process"/>
    <property type="evidence" value="ECO:0007669"/>
    <property type="project" value="TreeGrafter"/>
</dbReference>
<dbReference type="Proteomes" id="UP000000822">
    <property type="component" value="Chromosome"/>
</dbReference>
<gene>
    <name evidence="1" type="ordered locus">OB0725</name>
</gene>
<dbReference type="Gene3D" id="3.40.50.880">
    <property type="match status" value="1"/>
</dbReference>
<dbReference type="PhylomeDB" id="Q8ESB6"/>
<dbReference type="PANTHER" id="PTHR43235:SF1">
    <property type="entry name" value="GLUTAMINE AMIDOTRANSFERASE PB2B2.05-RELATED"/>
    <property type="match status" value="1"/>
</dbReference>
<dbReference type="InterPro" id="IPR044668">
    <property type="entry name" value="PuuD-like"/>
</dbReference>
<dbReference type="PANTHER" id="PTHR43235">
    <property type="entry name" value="GLUTAMINE AMIDOTRANSFERASE PB2B2.05-RELATED"/>
    <property type="match status" value="1"/>
</dbReference>
<dbReference type="Pfam" id="PF07722">
    <property type="entry name" value="Peptidase_C26"/>
    <property type="match status" value="1"/>
</dbReference>
<dbReference type="GO" id="GO:0005829">
    <property type="term" value="C:cytosol"/>
    <property type="evidence" value="ECO:0007669"/>
    <property type="project" value="TreeGrafter"/>
</dbReference>
<dbReference type="eggNOG" id="COG2071">
    <property type="taxonomic scope" value="Bacteria"/>
</dbReference>
<dbReference type="PROSITE" id="PS51273">
    <property type="entry name" value="GATASE_TYPE_1"/>
    <property type="match status" value="1"/>
</dbReference>
<accession>Q8ESB6</accession>
<organism evidence="1 2">
    <name type="scientific">Oceanobacillus iheyensis (strain DSM 14371 / CIP 107618 / JCM 11309 / KCTC 3954 / HTE831)</name>
    <dbReference type="NCBI Taxonomy" id="221109"/>
    <lineage>
        <taxon>Bacteria</taxon>
        <taxon>Bacillati</taxon>
        <taxon>Bacillota</taxon>
        <taxon>Bacilli</taxon>
        <taxon>Bacillales</taxon>
        <taxon>Bacillaceae</taxon>
        <taxon>Oceanobacillus</taxon>
    </lineage>
</organism>
<sequence length="243" mass="27501">MGGIFMKPVIGITSSMETDCSQYTINNRNIRAIENAGGIPVMLPYLKNDEDIDYMMNKLDGLYLTGGYDIDPTLFGEEPLPGLGIIIPERDRSEIAYVEKMIERDKPILGVCRGSQILNIALGGLMYQDIYSQLDTVKLLQHRQKAPIDHRSHFVHVKEGSLLYQLTGLDKFKVNSYHHQTNNRVPEDYQICATASDGIIEAFESEKHRFVLGLQWHPEGLIDCKDDPSFAIYQGFIKACMNQ</sequence>
<dbReference type="AlphaFoldDB" id="Q8ESB6"/>
<dbReference type="InterPro" id="IPR011697">
    <property type="entry name" value="Peptidase_C26"/>
</dbReference>
<evidence type="ECO:0000313" key="2">
    <source>
        <dbReference type="Proteomes" id="UP000000822"/>
    </source>
</evidence>
<reference evidence="1 2" key="1">
    <citation type="journal article" date="2001" name="FEMS Microbiol. Lett.">
        <title>Oceanobacillus iheyensis gen. nov., sp. nov., a deep-sea extremely halotolerant and alkaliphilic species isolated from a depth of 1050 m on the Iheya Ridge.</title>
        <authorList>
            <person name="Lu J."/>
            <person name="Nogi Y."/>
            <person name="Takami H."/>
        </authorList>
    </citation>
    <scope>NUCLEOTIDE SEQUENCE [LARGE SCALE GENOMIC DNA]</scope>
    <source>
        <strain evidence="2">DSM 14371 / CIP 107618 / JCM 11309 / KCTC 3954 / HTE831</strain>
    </source>
</reference>
<keyword evidence="2" id="KW-1185">Reference proteome</keyword>
<protein>
    <submittedName>
        <fullName evidence="1">Hypothetical conserved protein</fullName>
    </submittedName>
</protein>